<accession>A0A0S4L4E8</accession>
<proteinExistence type="predicted"/>
<evidence type="ECO:0000313" key="2">
    <source>
        <dbReference type="Proteomes" id="UP000199032"/>
    </source>
</evidence>
<sequence>MPLSIAESKNKTKVFNEVKTNWDKQAASNNWTEATFKFKPPKDDWLLGLKTLSKITVEVKWNAGFKVNLIGTAQDGGQTKATVGELPGTG</sequence>
<dbReference type="STRING" id="1742972.COMA1_10187"/>
<evidence type="ECO:0000313" key="1">
    <source>
        <dbReference type="EMBL" id="CUS31613.1"/>
    </source>
</evidence>
<gene>
    <name evidence="1" type="ORF">COMA1_10187</name>
</gene>
<organism evidence="1 2">
    <name type="scientific">Candidatus Nitrospira nitrosa</name>
    <dbReference type="NCBI Taxonomy" id="1742972"/>
    <lineage>
        <taxon>Bacteria</taxon>
        <taxon>Pseudomonadati</taxon>
        <taxon>Nitrospirota</taxon>
        <taxon>Nitrospiria</taxon>
        <taxon>Nitrospirales</taxon>
        <taxon>Nitrospiraceae</taxon>
        <taxon>Nitrospira</taxon>
    </lineage>
</organism>
<dbReference type="AlphaFoldDB" id="A0A0S4L4E8"/>
<protein>
    <submittedName>
        <fullName evidence="1">Uncharacterized protein</fullName>
    </submittedName>
</protein>
<dbReference type="Proteomes" id="UP000199032">
    <property type="component" value="Unassembled WGS sequence"/>
</dbReference>
<dbReference type="EMBL" id="CZQA01000001">
    <property type="protein sequence ID" value="CUS31613.1"/>
    <property type="molecule type" value="Genomic_DNA"/>
</dbReference>
<name>A0A0S4L4E8_9BACT</name>
<keyword evidence="2" id="KW-1185">Reference proteome</keyword>
<dbReference type="RefSeq" id="WP_090742455.1">
    <property type="nucleotide sequence ID" value="NZ_CZQA01000001.1"/>
</dbReference>
<reference evidence="1 2" key="1">
    <citation type="submission" date="2015-10" db="EMBL/GenBank/DDBJ databases">
        <authorList>
            <person name="Gilbert D.G."/>
        </authorList>
    </citation>
    <scope>NUCLEOTIDE SEQUENCE [LARGE SCALE GENOMIC DNA]</scope>
    <source>
        <strain evidence="1">COMA1</strain>
    </source>
</reference>